<keyword evidence="4 9" id="KW-0378">Hydrolase</keyword>
<dbReference type="RefSeq" id="WP_109431211.1">
    <property type="nucleotide sequence ID" value="NZ_MPDK01000020.1"/>
</dbReference>
<keyword evidence="1 9" id="KW-0540">Nuclease</keyword>
<dbReference type="GO" id="GO:0043571">
    <property type="term" value="P:maintenance of CRISPR repeat elements"/>
    <property type="evidence" value="ECO:0007669"/>
    <property type="project" value="UniProtKB-UniRule"/>
</dbReference>
<evidence type="ECO:0000256" key="9">
    <source>
        <dbReference type="HAMAP-Rule" id="MF_01470"/>
    </source>
</evidence>
<keyword evidence="2 9" id="KW-0479">Metal-binding</keyword>
<keyword evidence="3 9" id="KW-0255">Endonuclease</keyword>
<reference evidence="10 11" key="1">
    <citation type="submission" date="2016-11" db="EMBL/GenBank/DDBJ databases">
        <title>Comparative genomics of Acidibacillus ferroxidans species.</title>
        <authorList>
            <person name="Oliveira G."/>
            <person name="Nunes G."/>
            <person name="Oliveira R."/>
            <person name="Araujo F."/>
            <person name="Salim A."/>
            <person name="Scholte L."/>
            <person name="Morais D."/>
            <person name="Nancucheo I."/>
            <person name="Johnson D.B."/>
            <person name="Grail B."/>
            <person name="Bittencourt J."/>
            <person name="Valadares R."/>
        </authorList>
    </citation>
    <scope>NUCLEOTIDE SEQUENCE [LARGE SCALE GENOMIC DNA]</scope>
    <source>
        <strain evidence="10 11">Y002</strain>
    </source>
</reference>
<evidence type="ECO:0000256" key="2">
    <source>
        <dbReference type="ARBA" id="ARBA00022723"/>
    </source>
</evidence>
<dbReference type="GO" id="GO:0004520">
    <property type="term" value="F:DNA endonuclease activity"/>
    <property type="evidence" value="ECO:0007669"/>
    <property type="project" value="InterPro"/>
</dbReference>
<feature type="binding site" evidence="9">
    <location>
        <position position="237"/>
    </location>
    <ligand>
        <name>Mn(2+)</name>
        <dbReference type="ChEBI" id="CHEBI:29035"/>
    </ligand>
</feature>
<dbReference type="InterPro" id="IPR002729">
    <property type="entry name" value="CRISPR-assoc_Cas1"/>
</dbReference>
<keyword evidence="5 9" id="KW-0460">Magnesium</keyword>
<proteinExistence type="inferred from homology"/>
<dbReference type="GO" id="GO:0051607">
    <property type="term" value="P:defense response to virus"/>
    <property type="evidence" value="ECO:0007669"/>
    <property type="project" value="UniProtKB-UniRule"/>
</dbReference>
<dbReference type="EC" id="3.1.-.-" evidence="9"/>
<dbReference type="Gene3D" id="3.100.10.20">
    <property type="entry name" value="CRISPR-associated endonuclease Cas1, N-terminal domain"/>
    <property type="match status" value="1"/>
</dbReference>
<dbReference type="PANTHER" id="PTHR43219:SF1">
    <property type="entry name" value="CRISPR-ASSOCIATED ENDONUCLEASE CAS1"/>
    <property type="match status" value="1"/>
</dbReference>
<dbReference type="GO" id="GO:0016787">
    <property type="term" value="F:hydrolase activity"/>
    <property type="evidence" value="ECO:0007669"/>
    <property type="project" value="UniProtKB-KW"/>
</dbReference>
<dbReference type="InterPro" id="IPR042206">
    <property type="entry name" value="CRISPR-assoc_Cas1_C"/>
</dbReference>
<keyword evidence="8 9" id="KW-0464">Manganese</keyword>
<evidence type="ECO:0000256" key="6">
    <source>
        <dbReference type="ARBA" id="ARBA00023118"/>
    </source>
</evidence>
<comment type="caution">
    <text evidence="10">The sequence shown here is derived from an EMBL/GenBank/DDBJ whole genome shotgun (WGS) entry which is preliminary data.</text>
</comment>
<dbReference type="AlphaFoldDB" id="A0A2U3D714"/>
<dbReference type="EMBL" id="MPDK01000020">
    <property type="protein sequence ID" value="PWI57043.1"/>
    <property type="molecule type" value="Genomic_DNA"/>
</dbReference>
<evidence type="ECO:0000256" key="8">
    <source>
        <dbReference type="ARBA" id="ARBA00023211"/>
    </source>
</evidence>
<evidence type="ECO:0000256" key="4">
    <source>
        <dbReference type="ARBA" id="ARBA00022801"/>
    </source>
</evidence>
<dbReference type="InterPro" id="IPR019858">
    <property type="entry name" value="CRISPR-assoc_Cas1_HMARI/TNEAP"/>
</dbReference>
<dbReference type="CDD" id="cd09722">
    <property type="entry name" value="Cas1_I-B"/>
    <property type="match status" value="1"/>
</dbReference>
<keyword evidence="11" id="KW-1185">Reference proteome</keyword>
<dbReference type="PANTHER" id="PTHR43219">
    <property type="entry name" value="CRISPR-ASSOCIATED ENDONUCLEASE CAS1"/>
    <property type="match status" value="1"/>
</dbReference>
<dbReference type="GO" id="GO:0046872">
    <property type="term" value="F:metal ion binding"/>
    <property type="evidence" value="ECO:0007669"/>
    <property type="project" value="UniProtKB-UniRule"/>
</dbReference>
<comment type="subunit">
    <text evidence="9">Homodimer, forms a heterotetramer with a Cas2 homodimer.</text>
</comment>
<name>A0A2U3D714_SULT2</name>
<organism evidence="10 11">
    <name type="scientific">Sulfoacidibacillus thermotolerans</name>
    <name type="common">Acidibacillus sulfuroxidans</name>
    <dbReference type="NCBI Taxonomy" id="1765684"/>
    <lineage>
        <taxon>Bacteria</taxon>
        <taxon>Bacillati</taxon>
        <taxon>Bacillota</taxon>
        <taxon>Bacilli</taxon>
        <taxon>Bacillales</taxon>
        <taxon>Alicyclobacillaceae</taxon>
        <taxon>Sulfoacidibacillus</taxon>
    </lineage>
</organism>
<evidence type="ECO:0000256" key="3">
    <source>
        <dbReference type="ARBA" id="ARBA00022759"/>
    </source>
</evidence>
<comment type="cofactor">
    <cofactor evidence="9">
        <name>Mg(2+)</name>
        <dbReference type="ChEBI" id="CHEBI:18420"/>
    </cofactor>
    <cofactor evidence="9">
        <name>Mn(2+)</name>
        <dbReference type="ChEBI" id="CHEBI:29035"/>
    </cofactor>
</comment>
<evidence type="ECO:0000256" key="5">
    <source>
        <dbReference type="ARBA" id="ARBA00022842"/>
    </source>
</evidence>
<evidence type="ECO:0000313" key="11">
    <source>
        <dbReference type="Proteomes" id="UP000245380"/>
    </source>
</evidence>
<dbReference type="Pfam" id="PF01867">
    <property type="entry name" value="Cas_Cas1"/>
    <property type="match status" value="1"/>
</dbReference>
<dbReference type="HAMAP" id="MF_01470">
    <property type="entry name" value="Cas1"/>
    <property type="match status" value="1"/>
</dbReference>
<feature type="binding site" evidence="9">
    <location>
        <position position="222"/>
    </location>
    <ligand>
        <name>Mn(2+)</name>
        <dbReference type="ChEBI" id="CHEBI:29035"/>
    </ligand>
</feature>
<sequence>MEKSLYVFSNGELKRKDNTLFFETAEGKKFIPITTVRDILLFGEVTFNSRVLNFLSEQEVLIHYFNHYGYYSGTIYPREHIVSGSLILRQVEHYLSDPLRVDIARRFVGGAAQNLRRVLKYYMSRGRNLESNLERIESLIVTLDTFNDIPQLMAVEGNIRETYYDAFDEIIQDKAFAMNGRTKRPPRNPLNALISFGNSLLYTTVLSEIYKTHLDPRIGYLHATNFRRFTLNLDIAEIFKPILVDRMIFTIISKNMLKSTDFVRESGGVLLNDAGRSVFLKQWDDRLQQTIQLRDLGRSVSYRRLIRMELYKLEKHLIGEKPYEPFAARW</sequence>
<dbReference type="OrthoDB" id="9803119at2"/>
<evidence type="ECO:0000313" key="10">
    <source>
        <dbReference type="EMBL" id="PWI57043.1"/>
    </source>
</evidence>
<evidence type="ECO:0000256" key="7">
    <source>
        <dbReference type="ARBA" id="ARBA00023125"/>
    </source>
</evidence>
<dbReference type="NCBIfam" id="TIGR03641">
    <property type="entry name" value="cas1_HMARI"/>
    <property type="match status" value="1"/>
</dbReference>
<dbReference type="Gene3D" id="1.20.120.920">
    <property type="entry name" value="CRISPR-associated endonuclease Cas1, C-terminal domain"/>
    <property type="match status" value="1"/>
</dbReference>
<comment type="function">
    <text evidence="9">CRISPR (clustered regularly interspaced short palindromic repeat), is an adaptive immune system that provides protection against mobile genetic elements (viruses, transposable elements and conjugative plasmids). CRISPR clusters contain spacers, sequences complementary to antecedent mobile elements, and target invading nucleic acids. CRISPR clusters are transcribed and processed into CRISPR RNA (crRNA). Acts as a dsDNA endonuclease. Involved in the integration of spacer DNA into the CRISPR cassette.</text>
</comment>
<dbReference type="GO" id="GO:0003677">
    <property type="term" value="F:DNA binding"/>
    <property type="evidence" value="ECO:0007669"/>
    <property type="project" value="UniProtKB-KW"/>
</dbReference>
<keyword evidence="6 9" id="KW-0051">Antiviral defense</keyword>
<dbReference type="InterPro" id="IPR042211">
    <property type="entry name" value="CRISPR-assoc_Cas1_N"/>
</dbReference>
<feature type="binding site" evidence="9">
    <location>
        <position position="156"/>
    </location>
    <ligand>
        <name>Mn(2+)</name>
        <dbReference type="ChEBI" id="CHEBI:29035"/>
    </ligand>
</feature>
<protein>
    <recommendedName>
        <fullName evidence="9">CRISPR-associated endonuclease Cas1</fullName>
        <ecNumber evidence="9">3.1.-.-</ecNumber>
    </recommendedName>
</protein>
<dbReference type="Proteomes" id="UP000245380">
    <property type="component" value="Unassembled WGS sequence"/>
</dbReference>
<evidence type="ECO:0000256" key="1">
    <source>
        <dbReference type="ARBA" id="ARBA00022722"/>
    </source>
</evidence>
<gene>
    <name evidence="9" type="primary">cas1</name>
    <name evidence="10" type="ORF">BM613_10655</name>
</gene>
<dbReference type="NCBIfam" id="TIGR00287">
    <property type="entry name" value="cas1"/>
    <property type="match status" value="1"/>
</dbReference>
<comment type="similarity">
    <text evidence="9">Belongs to the CRISPR-associated endonuclease Cas1 family.</text>
</comment>
<keyword evidence="7 9" id="KW-0238">DNA-binding</keyword>
<accession>A0A2U3D714</accession>